<dbReference type="GO" id="GO:0016491">
    <property type="term" value="F:oxidoreductase activity"/>
    <property type="evidence" value="ECO:0007669"/>
    <property type="project" value="InterPro"/>
</dbReference>
<proteinExistence type="predicted"/>
<accession>A0A848LKJ2</accession>
<evidence type="ECO:0000313" key="3">
    <source>
        <dbReference type="Proteomes" id="UP000518300"/>
    </source>
</evidence>
<sequence>MSCPVVVPPPPETFAAVLEARRSRRRMRRAPLRQLINMLAYATAPRGRLEGDVFLRSRRPGPTAGAFHPIETVLVDWRGHPRVMRYDALSHRLELLAVSNVEPLRNFARACADMLPEAQGTALVFIGHEARVTAAYEDPASLLWRDSGALSQTLFLAATAFGLAFCPLDILGREVIQAIGLPRDAVATGAVLLGRQR</sequence>
<protein>
    <recommendedName>
        <fullName evidence="1">Nitroreductase domain-containing protein</fullName>
    </recommendedName>
</protein>
<name>A0A848LKJ2_9BACT</name>
<dbReference type="AlphaFoldDB" id="A0A848LKJ2"/>
<feature type="domain" description="Nitroreductase" evidence="1">
    <location>
        <begin position="11"/>
        <end position="194"/>
    </location>
</feature>
<dbReference type="InterPro" id="IPR000415">
    <property type="entry name" value="Nitroreductase-like"/>
</dbReference>
<organism evidence="2 3">
    <name type="scientific">Pyxidicoccus fallax</name>
    <dbReference type="NCBI Taxonomy" id="394095"/>
    <lineage>
        <taxon>Bacteria</taxon>
        <taxon>Pseudomonadati</taxon>
        <taxon>Myxococcota</taxon>
        <taxon>Myxococcia</taxon>
        <taxon>Myxococcales</taxon>
        <taxon>Cystobacterineae</taxon>
        <taxon>Myxococcaceae</taxon>
        <taxon>Pyxidicoccus</taxon>
    </lineage>
</organism>
<reference evidence="2 3" key="1">
    <citation type="submission" date="2020-04" db="EMBL/GenBank/DDBJ databases">
        <title>Draft genome of Pyxidicoccus fallax type strain.</title>
        <authorList>
            <person name="Whitworth D.E."/>
        </authorList>
    </citation>
    <scope>NUCLEOTIDE SEQUENCE [LARGE SCALE GENOMIC DNA]</scope>
    <source>
        <strain evidence="2 3">DSM 14698</strain>
    </source>
</reference>
<dbReference type="RefSeq" id="WP_169347508.1">
    <property type="nucleotide sequence ID" value="NZ_JABBJJ010000129.1"/>
</dbReference>
<dbReference type="Gene3D" id="3.40.109.10">
    <property type="entry name" value="NADH Oxidase"/>
    <property type="match status" value="1"/>
</dbReference>
<dbReference type="Pfam" id="PF00881">
    <property type="entry name" value="Nitroreductase"/>
    <property type="match status" value="1"/>
</dbReference>
<comment type="caution">
    <text evidence="2">The sequence shown here is derived from an EMBL/GenBank/DDBJ whole genome shotgun (WGS) entry which is preliminary data.</text>
</comment>
<evidence type="ECO:0000259" key="1">
    <source>
        <dbReference type="Pfam" id="PF00881"/>
    </source>
</evidence>
<dbReference type="Proteomes" id="UP000518300">
    <property type="component" value="Unassembled WGS sequence"/>
</dbReference>
<evidence type="ECO:0000313" key="2">
    <source>
        <dbReference type="EMBL" id="NMO18238.1"/>
    </source>
</evidence>
<dbReference type="InterPro" id="IPR029479">
    <property type="entry name" value="Nitroreductase"/>
</dbReference>
<dbReference type="SUPFAM" id="SSF55469">
    <property type="entry name" value="FMN-dependent nitroreductase-like"/>
    <property type="match status" value="1"/>
</dbReference>
<gene>
    <name evidence="2" type="ORF">HG543_25765</name>
</gene>
<dbReference type="EMBL" id="JABBJJ010000129">
    <property type="protein sequence ID" value="NMO18238.1"/>
    <property type="molecule type" value="Genomic_DNA"/>
</dbReference>
<keyword evidence="3" id="KW-1185">Reference proteome</keyword>